<dbReference type="RefSeq" id="WP_057906378.1">
    <property type="nucleotide sequence ID" value="NZ_AYYZ01000012.1"/>
</dbReference>
<feature type="domain" description="YutG/PgpA" evidence="1">
    <location>
        <begin position="56"/>
        <end position="163"/>
    </location>
</feature>
<evidence type="ECO:0000259" key="1">
    <source>
        <dbReference type="Pfam" id="PF04608"/>
    </source>
</evidence>
<dbReference type="Proteomes" id="UP000051291">
    <property type="component" value="Unassembled WGS sequence"/>
</dbReference>
<dbReference type="Gene3D" id="1.10.3760.10">
    <property type="entry name" value="PgpA-like"/>
    <property type="match status" value="1"/>
</dbReference>
<evidence type="ECO:0000313" key="2">
    <source>
        <dbReference type="EMBL" id="KRM52942.1"/>
    </source>
</evidence>
<gene>
    <name evidence="2" type="ORF">FC64_GL000223</name>
</gene>
<dbReference type="STRING" id="1423820.FC64_GL000223"/>
<dbReference type="AlphaFoldDB" id="A0A0R1ZE16"/>
<dbReference type="SUPFAM" id="SSF101307">
    <property type="entry name" value="YutG-like"/>
    <property type="match status" value="1"/>
</dbReference>
<name>A0A0R1ZE16_9LACO</name>
<evidence type="ECO:0000313" key="3">
    <source>
        <dbReference type="Proteomes" id="UP000051291"/>
    </source>
</evidence>
<dbReference type="GO" id="GO:0008962">
    <property type="term" value="F:phosphatidylglycerophosphatase activity"/>
    <property type="evidence" value="ECO:0007669"/>
    <property type="project" value="InterPro"/>
</dbReference>
<reference evidence="2 3" key="1">
    <citation type="journal article" date="2015" name="Genome Announc.">
        <title>Expanding the biotechnology potential of lactobacilli through comparative genomics of 213 strains and associated genera.</title>
        <authorList>
            <person name="Sun Z."/>
            <person name="Harris H.M."/>
            <person name="McCann A."/>
            <person name="Guo C."/>
            <person name="Argimon S."/>
            <person name="Zhang W."/>
            <person name="Yang X."/>
            <person name="Jeffery I.B."/>
            <person name="Cooney J.C."/>
            <person name="Kagawa T.F."/>
            <person name="Liu W."/>
            <person name="Song Y."/>
            <person name="Salvetti E."/>
            <person name="Wrobel A."/>
            <person name="Rasinkangas P."/>
            <person name="Parkhill J."/>
            <person name="Rea M.C."/>
            <person name="O'Sullivan O."/>
            <person name="Ritari J."/>
            <person name="Douillard F.P."/>
            <person name="Paul Ross R."/>
            <person name="Yang R."/>
            <person name="Briner A.E."/>
            <person name="Felis G.E."/>
            <person name="de Vos W.M."/>
            <person name="Barrangou R."/>
            <person name="Klaenhammer T.R."/>
            <person name="Caufield P.W."/>
            <person name="Cui Y."/>
            <person name="Zhang H."/>
            <person name="O'Toole P.W."/>
        </authorList>
    </citation>
    <scope>NUCLEOTIDE SEQUENCE [LARGE SCALE GENOMIC DNA]</scope>
    <source>
        <strain evidence="2 3">DSM 20653</strain>
    </source>
</reference>
<dbReference type="InterPro" id="IPR036681">
    <property type="entry name" value="PgpA-like_sf"/>
</dbReference>
<accession>A0A0R1ZE16</accession>
<organism evidence="2 3">
    <name type="scientific">Ligilactobacillus araffinosus DSM 20653</name>
    <dbReference type="NCBI Taxonomy" id="1423820"/>
    <lineage>
        <taxon>Bacteria</taxon>
        <taxon>Bacillati</taxon>
        <taxon>Bacillota</taxon>
        <taxon>Bacilli</taxon>
        <taxon>Lactobacillales</taxon>
        <taxon>Lactobacillaceae</taxon>
        <taxon>Ligilactobacillus</taxon>
    </lineage>
</organism>
<dbReference type="GO" id="GO:0006629">
    <property type="term" value="P:lipid metabolic process"/>
    <property type="evidence" value="ECO:0007669"/>
    <property type="project" value="InterPro"/>
</dbReference>
<dbReference type="InterPro" id="IPR007686">
    <property type="entry name" value="YutG/PgpA"/>
</dbReference>
<dbReference type="PIRSF" id="PIRSF019587">
    <property type="entry name" value="PGPase"/>
    <property type="match status" value="1"/>
</dbReference>
<protein>
    <recommendedName>
        <fullName evidence="1">YutG/PgpA domain-containing protein</fullName>
    </recommendedName>
</protein>
<dbReference type="EMBL" id="AYYZ01000012">
    <property type="protein sequence ID" value="KRM52942.1"/>
    <property type="molecule type" value="Genomic_DNA"/>
</dbReference>
<comment type="caution">
    <text evidence="2">The sequence shown here is derived from an EMBL/GenBank/DDBJ whole genome shotgun (WGS) entry which is preliminary data.</text>
</comment>
<proteinExistence type="predicted"/>
<sequence>MTNDIYPDQEVWNYIQAELNKRDISLNEIATHAWEHQRQFNNELTIDEAKMAVRKVLSKREVRNAIMVALAIDNLANAHQLPEPLQTIIAEDNPCFGVDEMLAINGIAQLYGSIAVSNFGYLDVHKSNAAKKLDTAQKNGGQIATMLDDCISAIQACAEGYLAHNLSASDME</sequence>
<dbReference type="InterPro" id="IPR026038">
    <property type="entry name" value="Put_PGPase"/>
</dbReference>
<keyword evidence="3" id="KW-1185">Reference proteome</keyword>
<dbReference type="PATRIC" id="fig|1423820.4.peg.225"/>
<dbReference type="Pfam" id="PF04608">
    <property type="entry name" value="PgpA"/>
    <property type="match status" value="1"/>
</dbReference>